<dbReference type="EMBL" id="ACKX01000127">
    <property type="protein sequence ID" value="EEJ51357.1"/>
    <property type="molecule type" value="Genomic_DNA"/>
</dbReference>
<reference evidence="1 2" key="1">
    <citation type="submission" date="2009-04" db="EMBL/GenBank/DDBJ databases">
        <authorList>
            <person name="Qin X."/>
            <person name="Bachman B."/>
            <person name="Battles P."/>
            <person name="Bell A."/>
            <person name="Bess C."/>
            <person name="Bickham C."/>
            <person name="Chaboub L."/>
            <person name="Chen D."/>
            <person name="Coyle M."/>
            <person name="Deiros D.R."/>
            <person name="Dinh H."/>
            <person name="Forbes L."/>
            <person name="Fowler G."/>
            <person name="Francisco L."/>
            <person name="Fu Q."/>
            <person name="Gubbala S."/>
            <person name="Hale W."/>
            <person name="Han Y."/>
            <person name="Hemphill L."/>
            <person name="Highlander S.K."/>
            <person name="Hirani K."/>
            <person name="Hogues M."/>
            <person name="Jackson L."/>
            <person name="Jakkamsetti A."/>
            <person name="Javaid M."/>
            <person name="Jiang H."/>
            <person name="Korchina V."/>
            <person name="Kovar C."/>
            <person name="Lara F."/>
            <person name="Lee S."/>
            <person name="Mata R."/>
            <person name="Mathew T."/>
            <person name="Moen C."/>
            <person name="Morales K."/>
            <person name="Munidasa M."/>
            <person name="Nazareth L."/>
            <person name="Ngo R."/>
            <person name="Nguyen L."/>
            <person name="Okwuonu G."/>
            <person name="Ongeri F."/>
            <person name="Patil S."/>
            <person name="Petrosino J."/>
            <person name="Pham C."/>
            <person name="Pham P."/>
            <person name="Pu L.-L."/>
            <person name="Puazo M."/>
            <person name="Raj R."/>
            <person name="Reid J."/>
            <person name="Rouhana J."/>
            <person name="Saada N."/>
            <person name="Shang Y."/>
            <person name="Simmons D."/>
            <person name="Thornton R."/>
            <person name="Warren J."/>
            <person name="Weissenberger G."/>
            <person name="Zhang J."/>
            <person name="Zhang L."/>
            <person name="Zhou C."/>
            <person name="Zhu D."/>
            <person name="Muzny D."/>
            <person name="Worley K."/>
            <person name="Gibbs R."/>
        </authorList>
    </citation>
    <scope>NUCLEOTIDE SEQUENCE [LARGE SCALE GENOMIC DNA]</scope>
    <source>
        <strain evidence="1 2">F0268</strain>
    </source>
</reference>
<dbReference type="AlphaFoldDB" id="C2KXY7"/>
<name>C2KXY7_9FIRM</name>
<dbReference type="Proteomes" id="UP000004121">
    <property type="component" value="Unassembled WGS sequence"/>
</dbReference>
<dbReference type="HOGENOM" id="CLU_3082525_0_0_9"/>
<proteinExistence type="predicted"/>
<evidence type="ECO:0000313" key="2">
    <source>
        <dbReference type="Proteomes" id="UP000004121"/>
    </source>
</evidence>
<dbReference type="STRING" id="585501.HMPREF6123_1356"/>
<evidence type="ECO:0000313" key="1">
    <source>
        <dbReference type="EMBL" id="EEJ51357.1"/>
    </source>
</evidence>
<gene>
    <name evidence="1" type="ORF">HMPREF6123_1356</name>
</gene>
<keyword evidence="2" id="KW-1185">Reference proteome</keyword>
<dbReference type="InParanoid" id="C2KXY7"/>
<comment type="caution">
    <text evidence="1">The sequence shown here is derived from an EMBL/GenBank/DDBJ whole genome shotgun (WGS) entry which is preliminary data.</text>
</comment>
<organism evidence="1 2">
    <name type="scientific">Oribacterium sinus F0268</name>
    <dbReference type="NCBI Taxonomy" id="585501"/>
    <lineage>
        <taxon>Bacteria</taxon>
        <taxon>Bacillati</taxon>
        <taxon>Bacillota</taxon>
        <taxon>Clostridia</taxon>
        <taxon>Lachnospirales</taxon>
        <taxon>Lachnospiraceae</taxon>
        <taxon>Oribacterium</taxon>
    </lineage>
</organism>
<sequence length="52" mass="6086">MGKCTKDLSTFLLKWMNCCLESERNENLLLNLLFPIPLSGKIESREEWGIRD</sequence>
<accession>C2KXY7</accession>
<protein>
    <submittedName>
        <fullName evidence="1">Uncharacterized protein</fullName>
    </submittedName>
</protein>